<dbReference type="Gene3D" id="4.10.240.10">
    <property type="entry name" value="Zn(2)-C6 fungal-type DNA-binding domain"/>
    <property type="match status" value="1"/>
</dbReference>
<dbReference type="InterPro" id="IPR001138">
    <property type="entry name" value="Zn2Cys6_DnaBD"/>
</dbReference>
<dbReference type="PANTHER" id="PTHR47256">
    <property type="entry name" value="ZN(II)2CYS6 TRANSCRIPTION FACTOR (EUROFUNG)-RELATED"/>
    <property type="match status" value="1"/>
</dbReference>
<dbReference type="AlphaFoldDB" id="A0AAJ0BJN5"/>
<name>A0AAJ0BJN5_9PEZI</name>
<dbReference type="SMART" id="SM00066">
    <property type="entry name" value="GAL4"/>
    <property type="match status" value="1"/>
</dbReference>
<comment type="caution">
    <text evidence="4">The sequence shown here is derived from an EMBL/GenBank/DDBJ whole genome shotgun (WGS) entry which is preliminary data.</text>
</comment>
<evidence type="ECO:0000256" key="1">
    <source>
        <dbReference type="ARBA" id="ARBA00023242"/>
    </source>
</evidence>
<dbReference type="Proteomes" id="UP001239445">
    <property type="component" value="Unassembled WGS sequence"/>
</dbReference>
<reference evidence="4" key="1">
    <citation type="submission" date="2023-06" db="EMBL/GenBank/DDBJ databases">
        <title>Genome-scale phylogeny and comparative genomics of the fungal order Sordariales.</title>
        <authorList>
            <consortium name="Lawrence Berkeley National Laboratory"/>
            <person name="Hensen N."/>
            <person name="Bonometti L."/>
            <person name="Westerberg I."/>
            <person name="Brannstrom I.O."/>
            <person name="Guillou S."/>
            <person name="Cros-Aarteil S."/>
            <person name="Calhoun S."/>
            <person name="Haridas S."/>
            <person name="Kuo A."/>
            <person name="Mondo S."/>
            <person name="Pangilinan J."/>
            <person name="Riley R."/>
            <person name="Labutti K."/>
            <person name="Andreopoulos B."/>
            <person name="Lipzen A."/>
            <person name="Chen C."/>
            <person name="Yanf M."/>
            <person name="Daum C."/>
            <person name="Ng V."/>
            <person name="Clum A."/>
            <person name="Steindorff A."/>
            <person name="Ohm R."/>
            <person name="Martin F."/>
            <person name="Silar P."/>
            <person name="Natvig D."/>
            <person name="Lalanne C."/>
            <person name="Gautier V."/>
            <person name="Ament-Velasquez S.L."/>
            <person name="Kruys A."/>
            <person name="Hutchinson M.I."/>
            <person name="Powell A.J."/>
            <person name="Barry K."/>
            <person name="Miller A.N."/>
            <person name="Grigoriev I.V."/>
            <person name="Debuchy R."/>
            <person name="Gladieux P."/>
            <person name="Thoren M.H."/>
            <person name="Johannesson H."/>
        </authorList>
    </citation>
    <scope>NUCLEOTIDE SEQUENCE</scope>
    <source>
        <strain evidence="4">PSN4</strain>
    </source>
</reference>
<dbReference type="GO" id="GO:0000981">
    <property type="term" value="F:DNA-binding transcription factor activity, RNA polymerase II-specific"/>
    <property type="evidence" value="ECO:0007669"/>
    <property type="project" value="InterPro"/>
</dbReference>
<sequence length="699" mass="77826">MRLRLHDIPGGYMSNPNSNNNNQPLRQILPAGREAIAPAAAVSLADLPRKRRRSTLACEGCRTRRIACDGDEPACGPCRRRDVSCAYRLRRRVDVGRLQDDLRNHAELVAHLRALPEPDAIRLLRRLRAVPNLATVLASVERGAAHSAYRPSDLDAARAASPPTATRVEFELMMSHRASYHSILPLDISLLERLVRIGGALPSLQDRAGPRAQYCDDRLQRLRIGYWTCVPISNELAAEVISAYLETEHRILGIFDADAILDDLVECRTGRCSALLVSSLLFLACQMYTYRDVSMAQLSIRFFDEAHMLCQGERGDTSDSTVHTMAAMMMFIKACFFHGRDTIGYEVIRSAYVLARRLGLWGVPPDDENALALLSMSDSDIRTAAITAWESYNFLAFVANLYPSEPIPYPPILPPPDPSKDPGLRHLSPFFPIVCKISVVAQEAHVVYGANADAPIPDRVPVAFIEARFRKLLRCMEDASVGEFLSQNSSSHALVFHMWFHMAVLKVLEPFITVKSCRLESFNSSDSSPNTIYNASINQLLQLILWSCAQGRLHSINVYVNASFLALLGALLKRDPDKPRETSKRLYFLLCIRVCADLYVAYPVYANIAQAYLTMGIRHGVISGAEASALFEELKRRGLHHDAPDKAVATPYVEFEPASTEPEKTQVHVLASQFEGVSLLDQFTTMEYVAPSEVEQGTE</sequence>
<dbReference type="PROSITE" id="PS00463">
    <property type="entry name" value="ZN2_CY6_FUNGAL_1"/>
    <property type="match status" value="1"/>
</dbReference>
<dbReference type="InterPro" id="IPR036864">
    <property type="entry name" value="Zn2-C6_fun-type_DNA-bd_sf"/>
</dbReference>
<evidence type="ECO:0000259" key="3">
    <source>
        <dbReference type="PROSITE" id="PS50048"/>
    </source>
</evidence>
<feature type="domain" description="Zn(2)-C6 fungal-type" evidence="3">
    <location>
        <begin position="57"/>
        <end position="87"/>
    </location>
</feature>
<keyword evidence="5" id="KW-1185">Reference proteome</keyword>
<protein>
    <submittedName>
        <fullName evidence="4">Conidial development fluffy</fullName>
    </submittedName>
</protein>
<dbReference type="PROSITE" id="PS50048">
    <property type="entry name" value="ZN2_CY6_FUNGAL_2"/>
    <property type="match status" value="1"/>
</dbReference>
<dbReference type="Pfam" id="PF00172">
    <property type="entry name" value="Zn_clus"/>
    <property type="match status" value="1"/>
</dbReference>
<feature type="region of interest" description="Disordered" evidence="2">
    <location>
        <begin position="1"/>
        <end position="24"/>
    </location>
</feature>
<dbReference type="InterPro" id="IPR053187">
    <property type="entry name" value="Notoamide_regulator"/>
</dbReference>
<gene>
    <name evidence="4" type="ORF">QBC47DRAFT_459768</name>
</gene>
<evidence type="ECO:0000256" key="2">
    <source>
        <dbReference type="SAM" id="MobiDB-lite"/>
    </source>
</evidence>
<dbReference type="PANTHER" id="PTHR47256:SF1">
    <property type="entry name" value="ZN(II)2CYS6 TRANSCRIPTION FACTOR (EUROFUNG)"/>
    <property type="match status" value="1"/>
</dbReference>
<dbReference type="SUPFAM" id="SSF57701">
    <property type="entry name" value="Zn2/Cys6 DNA-binding domain"/>
    <property type="match status" value="1"/>
</dbReference>
<dbReference type="CDD" id="cd12148">
    <property type="entry name" value="fungal_TF_MHR"/>
    <property type="match status" value="1"/>
</dbReference>
<proteinExistence type="predicted"/>
<keyword evidence="1" id="KW-0539">Nucleus</keyword>
<organism evidence="4 5">
    <name type="scientific">Echria macrotheca</name>
    <dbReference type="NCBI Taxonomy" id="438768"/>
    <lineage>
        <taxon>Eukaryota</taxon>
        <taxon>Fungi</taxon>
        <taxon>Dikarya</taxon>
        <taxon>Ascomycota</taxon>
        <taxon>Pezizomycotina</taxon>
        <taxon>Sordariomycetes</taxon>
        <taxon>Sordariomycetidae</taxon>
        <taxon>Sordariales</taxon>
        <taxon>Schizotheciaceae</taxon>
        <taxon>Echria</taxon>
    </lineage>
</organism>
<evidence type="ECO:0000313" key="4">
    <source>
        <dbReference type="EMBL" id="KAK1757131.1"/>
    </source>
</evidence>
<dbReference type="GO" id="GO:0008270">
    <property type="term" value="F:zinc ion binding"/>
    <property type="evidence" value="ECO:0007669"/>
    <property type="project" value="InterPro"/>
</dbReference>
<evidence type="ECO:0000313" key="5">
    <source>
        <dbReference type="Proteomes" id="UP001239445"/>
    </source>
</evidence>
<dbReference type="CDD" id="cd00067">
    <property type="entry name" value="GAL4"/>
    <property type="match status" value="1"/>
</dbReference>
<dbReference type="EMBL" id="MU839831">
    <property type="protein sequence ID" value="KAK1757131.1"/>
    <property type="molecule type" value="Genomic_DNA"/>
</dbReference>
<accession>A0AAJ0BJN5</accession>